<proteinExistence type="predicted"/>
<reference evidence="1 2" key="2">
    <citation type="journal article" date="2009" name="Appl. Environ. Microbiol.">
        <title>Rhizobium sp. strain NGR234 possesses a remarkable number of secretion systems.</title>
        <authorList>
            <person name="Schmeisser C."/>
            <person name="Liesegang H."/>
            <person name="Krysciak D."/>
            <person name="Bakkou N."/>
            <person name="Le Quere A."/>
            <person name="Wollherr A."/>
            <person name="Heinemeyer I."/>
            <person name="Morgenstern B."/>
            <person name="Pommerening-Roeser A."/>
            <person name="Flores M."/>
            <person name="Palacios R."/>
            <person name="Brenner S."/>
            <person name="Gottschalk G."/>
            <person name="Schmitz R.A."/>
            <person name="Broughton W.J."/>
            <person name="Perret X."/>
            <person name="Strittmatter A.W."/>
            <person name="Streit W.R."/>
        </authorList>
    </citation>
    <scope>NUCLEOTIDE SEQUENCE [LARGE SCALE GENOMIC DNA]</scope>
    <source>
        <strain evidence="2">NBRC 101917 / NGR234</strain>
    </source>
</reference>
<dbReference type="AlphaFoldDB" id="C3KR78"/>
<evidence type="ECO:0000313" key="1">
    <source>
        <dbReference type="EMBL" id="ACP22586.1"/>
    </source>
</evidence>
<protein>
    <submittedName>
        <fullName evidence="1">Pyridoxine oxidase protein</fullName>
    </submittedName>
</protein>
<dbReference type="InterPro" id="IPR024747">
    <property type="entry name" value="Pyridox_Oxase-rel"/>
</dbReference>
<evidence type="ECO:0000313" key="2">
    <source>
        <dbReference type="Proteomes" id="UP000001054"/>
    </source>
</evidence>
<dbReference type="EMBL" id="CP000874">
    <property type="protein sequence ID" value="ACP22586.1"/>
    <property type="molecule type" value="Genomic_DNA"/>
</dbReference>
<sequence length="199" mass="22816">MRSLIRINRNRNDLRRSTPQVLTSVKASPALGRQTRAFRSLDEGTYIMFIREMTEEECIAVVKSGRLARLACSKDDRPYVVPIHYAYAGRCLYSFSMPGRKIEWMRANPRVCVQLDAFSSAQQWKSVLLYGQYQELPETAQWHNERLHAWSLLQEHVNWWEPGGLKPGLQQTLGASPHVFYCIGVDEMTGRAAVAEDRG</sequence>
<geneLocation type="plasmid" evidence="2">
    <name>sym pNGR234b</name>
</geneLocation>
<dbReference type="Pfam" id="PF12900">
    <property type="entry name" value="Pyridox_ox_2"/>
    <property type="match status" value="1"/>
</dbReference>
<dbReference type="InterPro" id="IPR012349">
    <property type="entry name" value="Split_barrel_FMN-bd"/>
</dbReference>
<organism evidence="1 2">
    <name type="scientific">Sinorhizobium fredii (strain NBRC 101917 / NGR234)</name>
    <dbReference type="NCBI Taxonomy" id="394"/>
    <lineage>
        <taxon>Bacteria</taxon>
        <taxon>Pseudomonadati</taxon>
        <taxon>Pseudomonadota</taxon>
        <taxon>Alphaproteobacteria</taxon>
        <taxon>Hyphomicrobiales</taxon>
        <taxon>Rhizobiaceae</taxon>
        <taxon>Sinorhizobium/Ensifer group</taxon>
        <taxon>Sinorhizobium</taxon>
    </lineage>
</organism>
<dbReference type="KEGG" id="rhi:NGR_b11330"/>
<accession>C3KR78</accession>
<keyword evidence="2" id="KW-1185">Reference proteome</keyword>
<name>C3KR78_SINFN</name>
<dbReference type="Gene3D" id="2.30.110.10">
    <property type="entry name" value="Electron Transport, Fmn-binding Protein, Chain A"/>
    <property type="match status" value="1"/>
</dbReference>
<dbReference type="Proteomes" id="UP000001054">
    <property type="component" value="Plasmid pNGR234b"/>
</dbReference>
<dbReference type="SUPFAM" id="SSF50475">
    <property type="entry name" value="FMN-binding split barrel"/>
    <property type="match status" value="1"/>
</dbReference>
<dbReference type="OrthoDB" id="8137294at2"/>
<dbReference type="PATRIC" id="fig|394.7.peg.1536"/>
<gene>
    <name evidence="1" type="ordered locus">NGR_b11330</name>
</gene>
<dbReference type="HOGENOM" id="CLU_067890_3_0_5"/>
<keyword evidence="1" id="KW-0614">Plasmid</keyword>
<reference evidence="2" key="1">
    <citation type="journal article" date="2004" name="J. Bacteriol.">
        <title>An evolutionary hot spot: the pNGR234b replicon of Rhizobium sp. strain NGR234.</title>
        <authorList>
            <person name="Streit W.R."/>
            <person name="Schmitz R.A."/>
            <person name="Perret X."/>
            <person name="Staehelin C."/>
            <person name="Deakin W.J."/>
            <person name="Raasch C."/>
            <person name="Liesegang H."/>
            <person name="Broughton W.J."/>
        </authorList>
    </citation>
    <scope>NUCLEOTIDE SEQUENCE [LARGE SCALE GENOMIC DNA]</scope>
    <source>
        <strain evidence="2">NBRC 101917 / NGR234</strain>
    </source>
</reference>